<keyword evidence="7" id="KW-0574">Periplasm</keyword>
<dbReference type="InterPro" id="IPR019546">
    <property type="entry name" value="TAT_signal_bac_arc"/>
</dbReference>
<dbReference type="InterPro" id="IPR006656">
    <property type="entry name" value="Mopterin_OxRdtase"/>
</dbReference>
<sequence length="828" mass="91651">MKKTNRSRRQFLKNTSLGTVGLATAGGMTSGILMPTKAMAAESSTVVSAAHWGPLGIIVEDGKIVKSGPAIEPAVANELQHVVAEQVHSNARIKYPMVRKSYLENPGKSDTGLRGRDEWVQVSWDKALELVDGELKRVRETYGVTGVFAGSYGWKSSGVLHSCRTLLHRYMNLTGGFVGTKGDYSTGAAQVIMPHVLGTIEVYEQQTSWEVVLENSDIIVLWSANPMTTLRIAWTSTDQQGVDYFKKLKESGKRILCIDPVKSESCEYLGAEWIPINTATDVPLMLGIAHTLISEGKHDTEFLKKYTIGYDKFEPYVLGQAEDGIVKNAEWASQICGIPADVIKKLALDFAANRTMLMAGWGMQRQRHGEQTHWMLVTLAAMLGQIGLPGGGFGLSYHYSNGGAPTTTGGSLSSISATVGNNSDNTGMSWLTKTSEYSFPLARISDALLNPGKKIQYNGTEITYPDIKFIYWTGGNPFTHHQDTNTLVKAWQRPETIVVNEIYWTPTARMADIVLPVTTSYERNDLTMSGDYSMMHVYPMKKAVEPQFEAKSDYDVFAALAKLAGVEEKFTEGKSEMDWLKAFYQTAYDSARKNRVIMPRFEQFWQENKPVTFKAAEKAKKWVRYEEFRNDPLLNPLGTPSGKIEIYSDTVAKMGYDDCKGHPTWFVPEEYAGNVTTEAPLALVTPHPYYRLHSQLCFSAELRNYYTVNGREPVLIHSDDAKARGIANGDIVRLFNQRGQVLAGAVVTDGIIKGTVALHEGAWYDPQGLGSDEKPLCKFGNPNVLTMDIGTSKLAQGNSPNTAILQVEKYTGEAPTVTVFDEPKYRTL</sequence>
<dbReference type="PANTHER" id="PTHR43742:SF10">
    <property type="entry name" value="TRIMETHYLAMINE-N-OXIDE REDUCTASE 2"/>
    <property type="match status" value="1"/>
</dbReference>
<evidence type="ECO:0000256" key="5">
    <source>
        <dbReference type="ARBA" id="ARBA00022723"/>
    </source>
</evidence>
<dbReference type="NCBIfam" id="TIGR01409">
    <property type="entry name" value="TAT_signal_seq"/>
    <property type="match status" value="1"/>
</dbReference>
<dbReference type="FunFam" id="3.40.228.10:FF:000003">
    <property type="entry name" value="Biotin sulfoxide reductase 2"/>
    <property type="match status" value="1"/>
</dbReference>
<feature type="domain" description="Molybdopterin dinucleotide-binding" evidence="11">
    <location>
        <begin position="681"/>
        <end position="802"/>
    </location>
</feature>
<feature type="domain" description="Molybdopterin oxidoreductase" evidence="10">
    <location>
        <begin position="92"/>
        <end position="562"/>
    </location>
</feature>
<dbReference type="PROSITE" id="PS00490">
    <property type="entry name" value="MOLYBDOPTERIN_PROK_2"/>
    <property type="match status" value="1"/>
</dbReference>
<evidence type="ECO:0000313" key="14">
    <source>
        <dbReference type="Proteomes" id="UP000030380"/>
    </source>
</evidence>
<comment type="caution">
    <text evidence="13">The sequence shown here is derived from an EMBL/GenBank/DDBJ whole genome shotgun (WGS) entry which is preliminary data.</text>
</comment>
<name>A0A0A3AQU6_9PAST</name>
<gene>
    <name evidence="13" type="ORF">OA57_11460</name>
</gene>
<dbReference type="PANTHER" id="PTHR43742">
    <property type="entry name" value="TRIMETHYLAMINE-N-OXIDE REDUCTASE"/>
    <property type="match status" value="1"/>
</dbReference>
<accession>A0A0A3AQU6</accession>
<reference evidence="13 14" key="1">
    <citation type="submission" date="2014-11" db="EMBL/GenBank/DDBJ databases">
        <title>Draft genome sequence of Chelonobacter oris 1662T, associated with respiratory disease in Hermann's Tortoises.</title>
        <authorList>
            <person name="Kudirkiene E."/>
            <person name="Hansen M.J."/>
            <person name="Bojesen A.M."/>
        </authorList>
    </citation>
    <scope>NUCLEOTIDE SEQUENCE [LARGE SCALE GENOMIC DNA]</scope>
    <source>
        <strain evidence="13 14">1662</strain>
    </source>
</reference>
<dbReference type="NCBIfam" id="TIGR00509">
    <property type="entry name" value="bisC_fam"/>
    <property type="match status" value="1"/>
</dbReference>
<dbReference type="PROSITE" id="PS51318">
    <property type="entry name" value="TAT"/>
    <property type="match status" value="1"/>
</dbReference>
<organism evidence="13 14">
    <name type="scientific">Chelonobacter oris</name>
    <dbReference type="NCBI Taxonomy" id="505317"/>
    <lineage>
        <taxon>Bacteria</taxon>
        <taxon>Pseudomonadati</taxon>
        <taxon>Pseudomonadota</taxon>
        <taxon>Gammaproteobacteria</taxon>
        <taxon>Pasteurellales</taxon>
        <taxon>Pasteurellaceae</taxon>
        <taxon>Chelonobacter</taxon>
    </lineage>
</organism>
<dbReference type="AlphaFoldDB" id="A0A0A3AQU6"/>
<dbReference type="Gene3D" id="2.40.40.20">
    <property type="match status" value="1"/>
</dbReference>
<keyword evidence="4 9" id="KW-0500">Molybdenum</keyword>
<comment type="cofactor">
    <cofactor evidence="9">
        <name>Mo-bis(molybdopterin guanine dinucleotide)</name>
        <dbReference type="ChEBI" id="CHEBI:60539"/>
    </cofactor>
    <text evidence="9">Binds 1 molybdenum-bis(molybdopterin guanine dinucleotide) (Mo-bis-MGD) cofactor per subunit.</text>
</comment>
<dbReference type="STRING" id="505317.OA57_11460"/>
<dbReference type="GO" id="GO:0050626">
    <property type="term" value="F:trimethylamine-N-oxide reductase (cytochrome c) activity"/>
    <property type="evidence" value="ECO:0007669"/>
    <property type="project" value="UniProtKB-EC"/>
</dbReference>
<dbReference type="EMBL" id="JSUM01000020">
    <property type="protein sequence ID" value="KGQ69480.1"/>
    <property type="molecule type" value="Genomic_DNA"/>
</dbReference>
<dbReference type="Pfam" id="PF18364">
    <property type="entry name" value="Molybdopterin_N"/>
    <property type="match status" value="1"/>
</dbReference>
<evidence type="ECO:0000256" key="8">
    <source>
        <dbReference type="ARBA" id="ARBA00023002"/>
    </source>
</evidence>
<protein>
    <recommendedName>
        <fullName evidence="3">trimethylamine-N-oxide reductase</fullName>
        <ecNumber evidence="3">1.7.2.3</ecNumber>
    </recommendedName>
</protein>
<dbReference type="PROSITE" id="PS00932">
    <property type="entry name" value="MOLYBDOPTERIN_PROK_3"/>
    <property type="match status" value="1"/>
</dbReference>
<dbReference type="SUPFAM" id="SSF50692">
    <property type="entry name" value="ADC-like"/>
    <property type="match status" value="1"/>
</dbReference>
<dbReference type="NCBIfam" id="NF011682">
    <property type="entry name" value="PRK15102.1"/>
    <property type="match status" value="1"/>
</dbReference>
<dbReference type="Gene3D" id="3.90.55.10">
    <property type="entry name" value="Dimethylsulfoxide Reductase, domain 3"/>
    <property type="match status" value="1"/>
</dbReference>
<evidence type="ECO:0000259" key="12">
    <source>
        <dbReference type="Pfam" id="PF18364"/>
    </source>
</evidence>
<keyword evidence="5 9" id="KW-0479">Metal-binding</keyword>
<dbReference type="InterPro" id="IPR041954">
    <property type="entry name" value="CT_DMSOR/BSOR/TMAOR"/>
</dbReference>
<feature type="binding site" evidence="9">
    <location>
        <position position="154"/>
    </location>
    <ligand>
        <name>Mo-bis(molybdopterin guanine dinucleotide)</name>
        <dbReference type="ChEBI" id="CHEBI:60539"/>
    </ligand>
</feature>
<dbReference type="SUPFAM" id="SSF53706">
    <property type="entry name" value="Formate dehydrogenase/DMSO reductase, domains 1-3"/>
    <property type="match status" value="1"/>
</dbReference>
<evidence type="ECO:0000259" key="11">
    <source>
        <dbReference type="Pfam" id="PF01568"/>
    </source>
</evidence>
<evidence type="ECO:0000313" key="13">
    <source>
        <dbReference type="EMBL" id="KGQ69480.1"/>
    </source>
</evidence>
<evidence type="ECO:0000259" key="10">
    <source>
        <dbReference type="Pfam" id="PF00384"/>
    </source>
</evidence>
<dbReference type="Gene3D" id="3.40.50.740">
    <property type="match status" value="1"/>
</dbReference>
<dbReference type="InterPro" id="IPR009010">
    <property type="entry name" value="Asp_de-COase-like_dom_sf"/>
</dbReference>
<evidence type="ECO:0000256" key="2">
    <source>
        <dbReference type="ARBA" id="ARBA00010312"/>
    </source>
</evidence>
<dbReference type="FunFam" id="2.40.40.20:FF:000009">
    <property type="entry name" value="Biotin sulfoxide reductase 2"/>
    <property type="match status" value="1"/>
</dbReference>
<comment type="similarity">
    <text evidence="2">Belongs to the prokaryotic molybdopterin-containing oxidoreductase family.</text>
</comment>
<feature type="binding site" evidence="9">
    <location>
        <position position="553"/>
    </location>
    <ligand>
        <name>Mo-bis(molybdopterin guanine dinucleotide)</name>
        <dbReference type="ChEBI" id="CHEBI:60539"/>
    </ligand>
</feature>
<dbReference type="InterPro" id="IPR006658">
    <property type="entry name" value="BisC"/>
</dbReference>
<evidence type="ECO:0000256" key="9">
    <source>
        <dbReference type="PIRSR" id="PIRSR606658-1"/>
    </source>
</evidence>
<proteinExistence type="inferred from homology"/>
<dbReference type="Gene3D" id="3.40.228.10">
    <property type="entry name" value="Dimethylsulfoxide Reductase, domain 2"/>
    <property type="match status" value="1"/>
</dbReference>
<dbReference type="Proteomes" id="UP000030380">
    <property type="component" value="Unassembled WGS sequence"/>
</dbReference>
<evidence type="ECO:0000256" key="3">
    <source>
        <dbReference type="ARBA" id="ARBA00011885"/>
    </source>
</evidence>
<dbReference type="GO" id="GO:0009061">
    <property type="term" value="P:anaerobic respiration"/>
    <property type="evidence" value="ECO:0007669"/>
    <property type="project" value="TreeGrafter"/>
</dbReference>
<dbReference type="InterPro" id="IPR006655">
    <property type="entry name" value="Mopterin_OxRdtase_prok_CS"/>
</dbReference>
<dbReference type="CDD" id="cd02769">
    <property type="entry name" value="MopB_DMSOR-BSOR-TMAOR"/>
    <property type="match status" value="1"/>
</dbReference>
<feature type="binding site" evidence="9">
    <location>
        <position position="476"/>
    </location>
    <ligand>
        <name>Mo-bis(molybdopterin guanine dinucleotide)</name>
        <dbReference type="ChEBI" id="CHEBI:60539"/>
    </ligand>
</feature>
<dbReference type="GO" id="GO:0030288">
    <property type="term" value="C:outer membrane-bounded periplasmic space"/>
    <property type="evidence" value="ECO:0007669"/>
    <property type="project" value="TreeGrafter"/>
</dbReference>
<evidence type="ECO:0000256" key="6">
    <source>
        <dbReference type="ARBA" id="ARBA00022729"/>
    </source>
</evidence>
<dbReference type="InterPro" id="IPR006657">
    <property type="entry name" value="MoPterin_dinucl-bd_dom"/>
</dbReference>
<dbReference type="GO" id="GO:0043546">
    <property type="term" value="F:molybdopterin cofactor binding"/>
    <property type="evidence" value="ECO:0007669"/>
    <property type="project" value="InterPro"/>
</dbReference>
<dbReference type="InterPro" id="IPR041460">
    <property type="entry name" value="Molybdopterin_N"/>
</dbReference>
<keyword evidence="14" id="KW-1185">Reference proteome</keyword>
<dbReference type="Pfam" id="PF00384">
    <property type="entry name" value="Molybdopterin"/>
    <property type="match status" value="1"/>
</dbReference>
<dbReference type="GO" id="GO:0009055">
    <property type="term" value="F:electron transfer activity"/>
    <property type="evidence" value="ECO:0007669"/>
    <property type="project" value="TreeGrafter"/>
</dbReference>
<evidence type="ECO:0000256" key="4">
    <source>
        <dbReference type="ARBA" id="ARBA00022505"/>
    </source>
</evidence>
<dbReference type="EC" id="1.7.2.3" evidence="3"/>
<feature type="binding site" evidence="9">
    <location>
        <position position="783"/>
    </location>
    <ligand>
        <name>Mo-bis(molybdopterin guanine dinucleotide)</name>
        <dbReference type="ChEBI" id="CHEBI:60539"/>
    </ligand>
</feature>
<keyword evidence="6" id="KW-0732">Signal</keyword>
<dbReference type="GO" id="GO:0030151">
    <property type="term" value="F:molybdenum ion binding"/>
    <property type="evidence" value="ECO:0007669"/>
    <property type="project" value="TreeGrafter"/>
</dbReference>
<dbReference type="CDD" id="cd02793">
    <property type="entry name" value="MopB_CT_DMSOR-BSOR-TMAOR"/>
    <property type="match status" value="1"/>
</dbReference>
<dbReference type="OrthoDB" id="9815647at2"/>
<feature type="binding site" evidence="9">
    <location>
        <position position="523"/>
    </location>
    <ligand>
        <name>Mo-bis(molybdopterin guanine dinucleotide)</name>
        <dbReference type="ChEBI" id="CHEBI:60539"/>
    </ligand>
</feature>
<dbReference type="InterPro" id="IPR006311">
    <property type="entry name" value="TAT_signal"/>
</dbReference>
<comment type="subcellular location">
    <subcellularLocation>
        <location evidence="1">Periplasm</location>
    </subcellularLocation>
</comment>
<dbReference type="InterPro" id="IPR050612">
    <property type="entry name" value="Prok_Mopterin_Oxidored"/>
</dbReference>
<feature type="binding site" evidence="9">
    <location>
        <position position="365"/>
    </location>
    <ligand>
        <name>Mo-bis(molybdopterin guanine dinucleotide)</name>
        <dbReference type="ChEBI" id="CHEBI:60539"/>
    </ligand>
</feature>
<evidence type="ECO:0000256" key="1">
    <source>
        <dbReference type="ARBA" id="ARBA00004418"/>
    </source>
</evidence>
<feature type="domain" description="Molybdopterin oxidoreductase N-terminal" evidence="12">
    <location>
        <begin position="48"/>
        <end position="88"/>
    </location>
</feature>
<keyword evidence="8" id="KW-0560">Oxidoreductase</keyword>
<feature type="binding site" evidence="9">
    <location>
        <position position="480"/>
    </location>
    <ligand>
        <name>Mo-bis(molybdopterin guanine dinucleotide)</name>
        <dbReference type="ChEBI" id="CHEBI:60539"/>
    </ligand>
</feature>
<dbReference type="Pfam" id="PF01568">
    <property type="entry name" value="Molydop_binding"/>
    <property type="match status" value="1"/>
</dbReference>
<evidence type="ECO:0000256" key="7">
    <source>
        <dbReference type="ARBA" id="ARBA00022764"/>
    </source>
</evidence>